<protein>
    <submittedName>
        <fullName evidence="1">Uncharacterized protein</fullName>
    </submittedName>
</protein>
<proteinExistence type="predicted"/>
<gene>
    <name evidence="1" type="ORF">CLPUN_26590</name>
</gene>
<comment type="caution">
    <text evidence="1">The sequence shown here is derived from an EMBL/GenBank/DDBJ whole genome shotgun (WGS) entry which is preliminary data.</text>
</comment>
<organism evidence="1 2">
    <name type="scientific">Clostridium puniceum</name>
    <dbReference type="NCBI Taxonomy" id="29367"/>
    <lineage>
        <taxon>Bacteria</taxon>
        <taxon>Bacillati</taxon>
        <taxon>Bacillota</taxon>
        <taxon>Clostridia</taxon>
        <taxon>Eubacteriales</taxon>
        <taxon>Clostridiaceae</taxon>
        <taxon>Clostridium</taxon>
    </lineage>
</organism>
<accession>A0A1S8TF39</accession>
<sequence length="72" mass="8851">MLKGYLEKNIVEKIERLYWEAQKGTYKVKCINGFEFVLYIWGERTSYFFKYENKREIFRSRGVDLFLSNHKV</sequence>
<evidence type="ECO:0000313" key="1">
    <source>
        <dbReference type="EMBL" id="OOM76427.1"/>
    </source>
</evidence>
<evidence type="ECO:0000313" key="2">
    <source>
        <dbReference type="Proteomes" id="UP000190890"/>
    </source>
</evidence>
<name>A0A1S8TF39_9CLOT</name>
<dbReference type="AlphaFoldDB" id="A0A1S8TF39"/>
<dbReference type="Proteomes" id="UP000190890">
    <property type="component" value="Unassembled WGS sequence"/>
</dbReference>
<keyword evidence="2" id="KW-1185">Reference proteome</keyword>
<reference evidence="1 2" key="1">
    <citation type="submission" date="2016-05" db="EMBL/GenBank/DDBJ databases">
        <title>Microbial solvent formation.</title>
        <authorList>
            <person name="Poehlein A."/>
            <person name="Montoya Solano J.D."/>
            <person name="Flitsch S."/>
            <person name="Krabben P."/>
            <person name="Duerre P."/>
            <person name="Daniel R."/>
        </authorList>
    </citation>
    <scope>NUCLEOTIDE SEQUENCE [LARGE SCALE GENOMIC DNA]</scope>
    <source>
        <strain evidence="1 2">DSM 2619</strain>
    </source>
</reference>
<dbReference type="EMBL" id="LZZM01000173">
    <property type="protein sequence ID" value="OOM76427.1"/>
    <property type="molecule type" value="Genomic_DNA"/>
</dbReference>